<feature type="domain" description="WCX" evidence="2">
    <location>
        <begin position="256"/>
        <end position="330"/>
    </location>
</feature>
<proteinExistence type="predicted"/>
<dbReference type="InterPro" id="IPR057727">
    <property type="entry name" value="WCX_dom"/>
</dbReference>
<sequence length="337" mass="37050">MPSNKSRNTLSRQWELLKLLPTSGSGETARSLQNRLAEAGFPTTKRTVERDLEDLSSVFAIRTNDKSRPYGFSWTPPTSLQLSAVSVYEALTLQLVQEALRPLMPSAMLAALKPRFEQAHSKLKALAGISPAADWPAKVASVPAYLPLQAPAIDPATLSCVQQAVLTERTLKCRYYSAHRNQSADLALTPLGLVQRGGITYVIATTPPHSDVRQFALHRISQAELLDIPGEHPEGFDLHAYVASGAMQFGDNAVQTITLEAWVSAGLLGLLRETPLSEDMESMTADDGGWIRASVPDSWELEWWLLSHTGSIAVTAPETLRQRLIQRLRNGLELYDE</sequence>
<evidence type="ECO:0000259" key="1">
    <source>
        <dbReference type="Pfam" id="PF13280"/>
    </source>
</evidence>
<evidence type="ECO:0000313" key="3">
    <source>
        <dbReference type="EMBL" id="ANI15989.1"/>
    </source>
</evidence>
<protein>
    <submittedName>
        <fullName evidence="3">WYL domain-containing protein</fullName>
    </submittedName>
</protein>
<dbReference type="RefSeq" id="WP_064583607.1">
    <property type="nucleotide sequence ID" value="NZ_CP015878.1"/>
</dbReference>
<evidence type="ECO:0000259" key="2">
    <source>
        <dbReference type="Pfam" id="PF25583"/>
    </source>
</evidence>
<feature type="domain" description="WYL" evidence="1">
    <location>
        <begin position="157"/>
        <end position="224"/>
    </location>
</feature>
<dbReference type="PROSITE" id="PS52050">
    <property type="entry name" value="WYL"/>
    <property type="match status" value="1"/>
</dbReference>
<dbReference type="AlphaFoldDB" id="A0A1A9KER4"/>
<dbReference type="Proteomes" id="UP000077748">
    <property type="component" value="Chromosome"/>
</dbReference>
<name>A0A1A9KER4_9PSED</name>
<dbReference type="Pfam" id="PF25583">
    <property type="entry name" value="WCX"/>
    <property type="match status" value="1"/>
</dbReference>
<dbReference type="Pfam" id="PF13280">
    <property type="entry name" value="WYL"/>
    <property type="match status" value="1"/>
</dbReference>
<gene>
    <name evidence="3" type="ORF">A9C11_19310</name>
</gene>
<dbReference type="PANTHER" id="PTHR34580:SF1">
    <property type="entry name" value="PROTEIN PAFC"/>
    <property type="match status" value="1"/>
</dbReference>
<dbReference type="EMBL" id="CP015878">
    <property type="protein sequence ID" value="ANI15989.1"/>
    <property type="molecule type" value="Genomic_DNA"/>
</dbReference>
<accession>A0A1A9KER4</accession>
<organism evidence="3 4">
    <name type="scientific">Pseudomonas citronellolis</name>
    <dbReference type="NCBI Taxonomy" id="53408"/>
    <lineage>
        <taxon>Bacteria</taxon>
        <taxon>Pseudomonadati</taxon>
        <taxon>Pseudomonadota</taxon>
        <taxon>Gammaproteobacteria</taxon>
        <taxon>Pseudomonadales</taxon>
        <taxon>Pseudomonadaceae</taxon>
        <taxon>Pseudomonas</taxon>
    </lineage>
</organism>
<dbReference type="PANTHER" id="PTHR34580">
    <property type="match status" value="1"/>
</dbReference>
<dbReference type="InterPro" id="IPR026881">
    <property type="entry name" value="WYL_dom"/>
</dbReference>
<reference evidence="3 4" key="1">
    <citation type="submission" date="2016-05" db="EMBL/GenBank/DDBJ databases">
        <title>Genome Sequence of Pseudomonas citronellolis Strain SJTE-3, an Estrogens and Persistent Organic Pollutants degradation strain.</title>
        <authorList>
            <person name="Liang R."/>
        </authorList>
    </citation>
    <scope>NUCLEOTIDE SEQUENCE [LARGE SCALE GENOMIC DNA]</scope>
    <source>
        <strain evidence="3 4">SJTE-3</strain>
    </source>
</reference>
<evidence type="ECO:0000313" key="4">
    <source>
        <dbReference type="Proteomes" id="UP000077748"/>
    </source>
</evidence>
<dbReference type="InterPro" id="IPR051534">
    <property type="entry name" value="CBASS_pafABC_assoc_protein"/>
</dbReference>